<dbReference type="InterPro" id="IPR050641">
    <property type="entry name" value="RIFMO-like"/>
</dbReference>
<dbReference type="Gene3D" id="3.30.9.10">
    <property type="entry name" value="D-Amino Acid Oxidase, subunit A, domain 2"/>
    <property type="match status" value="1"/>
</dbReference>
<dbReference type="RefSeq" id="WP_119926879.1">
    <property type="nucleotide sequence ID" value="NZ_QZEY01000004.1"/>
</dbReference>
<feature type="transmembrane region" description="Helical" evidence="4">
    <location>
        <begin position="6"/>
        <end position="26"/>
    </location>
</feature>
<name>A0A3A4BEA2_9ACTN</name>
<dbReference type="PRINTS" id="PR00420">
    <property type="entry name" value="RNGMNOXGNASE"/>
</dbReference>
<evidence type="ECO:0000313" key="6">
    <source>
        <dbReference type="EMBL" id="RJL32630.1"/>
    </source>
</evidence>
<evidence type="ECO:0000256" key="3">
    <source>
        <dbReference type="ARBA" id="ARBA00022827"/>
    </source>
</evidence>
<dbReference type="SUPFAM" id="SSF51905">
    <property type="entry name" value="FAD/NAD(P)-binding domain"/>
    <property type="match status" value="1"/>
</dbReference>
<evidence type="ECO:0000313" key="7">
    <source>
        <dbReference type="Proteomes" id="UP000265768"/>
    </source>
</evidence>
<keyword evidence="4" id="KW-0812">Transmembrane</keyword>
<dbReference type="InterPro" id="IPR002938">
    <property type="entry name" value="FAD-bd"/>
</dbReference>
<dbReference type="Gene3D" id="3.40.30.120">
    <property type="match status" value="1"/>
</dbReference>
<evidence type="ECO:0000259" key="5">
    <source>
        <dbReference type="Pfam" id="PF01494"/>
    </source>
</evidence>
<dbReference type="Pfam" id="PF01494">
    <property type="entry name" value="FAD_binding_3"/>
    <property type="match status" value="1"/>
</dbReference>
<protein>
    <submittedName>
        <fullName evidence="6">FAD-dependent oxidoreductase</fullName>
    </submittedName>
</protein>
<dbReference type="Proteomes" id="UP000265768">
    <property type="component" value="Unassembled WGS sequence"/>
</dbReference>
<sequence>MRDERVPVIVCGGGYAGLTTAFFLALRGVRVLLAERHEGTSAQPKAFGIGPRTMELLRAAPGLERAIMEMSAEVSDDTRIAMGSSLSDPEPTVLVESDEAEMAALAAITPSPGAGVPQAEVERVLRRMAEEAGADLRFSTRLTGFEQDADGVTAVLRDLRTGRESTVRADYLVAADGHRSGVRRALGVPTGGRGDLGQMRSILFEADLGGLVRERETVIWYVHSPVLEGAIVTGIGAAGHLLGVQYGPGDRPAYPEERAVELVRVAVGLPDLPVKIVDQGSFTIAHLTAGRYAEGRVFLTGDAAHTMPPTGGMGGSTAIIDGYDIAWRLALVLRGEAGPGLLAAYDAERRPAANLTADHQLANFGVRISPELRGELPEPVEDVYSLILGYRCHSPAILTEPGDDGSLLEDPRVPTGRPGSRAPHVVLERGGVPISTLDLYGAGLTLVCGPDGAAWADAGRTVADRLGVTLAVHVVAPAGSPAYGTAPGTSPAYGTACRAPEAYGGLVDRDGVWANRHGVGAAGAALVRPDGIIAWRAPGPAGDPAATMGDVLERALCRT</sequence>
<dbReference type="EMBL" id="QZEY01000004">
    <property type="protein sequence ID" value="RJL32630.1"/>
    <property type="molecule type" value="Genomic_DNA"/>
</dbReference>
<dbReference type="Pfam" id="PF21274">
    <property type="entry name" value="Rng_hyd_C"/>
    <property type="match status" value="1"/>
</dbReference>
<gene>
    <name evidence="6" type="ORF">D5H75_14060</name>
</gene>
<evidence type="ECO:0000256" key="1">
    <source>
        <dbReference type="ARBA" id="ARBA00001974"/>
    </source>
</evidence>
<accession>A0A3A4BEA2</accession>
<keyword evidence="7" id="KW-1185">Reference proteome</keyword>
<keyword evidence="2" id="KW-0285">Flavoprotein</keyword>
<keyword evidence="3" id="KW-0274">FAD</keyword>
<keyword evidence="4" id="KW-1133">Transmembrane helix</keyword>
<dbReference type="GO" id="GO:0071949">
    <property type="term" value="F:FAD binding"/>
    <property type="evidence" value="ECO:0007669"/>
    <property type="project" value="InterPro"/>
</dbReference>
<dbReference type="Gene3D" id="3.50.50.60">
    <property type="entry name" value="FAD/NAD(P)-binding domain"/>
    <property type="match status" value="1"/>
</dbReference>
<dbReference type="PANTHER" id="PTHR43004">
    <property type="entry name" value="TRK SYSTEM POTASSIUM UPTAKE PROTEIN"/>
    <property type="match status" value="1"/>
</dbReference>
<dbReference type="OrthoDB" id="8670884at2"/>
<organism evidence="6 7">
    <name type="scientific">Bailinhaonella thermotolerans</name>
    <dbReference type="NCBI Taxonomy" id="1070861"/>
    <lineage>
        <taxon>Bacteria</taxon>
        <taxon>Bacillati</taxon>
        <taxon>Actinomycetota</taxon>
        <taxon>Actinomycetes</taxon>
        <taxon>Streptosporangiales</taxon>
        <taxon>Streptosporangiaceae</taxon>
        <taxon>Bailinhaonella</taxon>
    </lineage>
</organism>
<proteinExistence type="predicted"/>
<dbReference type="AlphaFoldDB" id="A0A3A4BEA2"/>
<dbReference type="GO" id="GO:0016709">
    <property type="term" value="F:oxidoreductase activity, acting on paired donors, with incorporation or reduction of molecular oxygen, NAD(P)H as one donor, and incorporation of one atom of oxygen"/>
    <property type="evidence" value="ECO:0007669"/>
    <property type="project" value="UniProtKB-ARBA"/>
</dbReference>
<evidence type="ECO:0000256" key="4">
    <source>
        <dbReference type="SAM" id="Phobius"/>
    </source>
</evidence>
<evidence type="ECO:0000256" key="2">
    <source>
        <dbReference type="ARBA" id="ARBA00022630"/>
    </source>
</evidence>
<reference evidence="6 7" key="1">
    <citation type="submission" date="2018-09" db="EMBL/GenBank/DDBJ databases">
        <title>YIM 75507 draft genome.</title>
        <authorList>
            <person name="Tang S."/>
            <person name="Feng Y."/>
        </authorList>
    </citation>
    <scope>NUCLEOTIDE SEQUENCE [LARGE SCALE GENOMIC DNA]</scope>
    <source>
        <strain evidence="6 7">YIM 75507</strain>
    </source>
</reference>
<comment type="caution">
    <text evidence="6">The sequence shown here is derived from an EMBL/GenBank/DDBJ whole genome shotgun (WGS) entry which is preliminary data.</text>
</comment>
<dbReference type="InterPro" id="IPR036188">
    <property type="entry name" value="FAD/NAD-bd_sf"/>
</dbReference>
<keyword evidence="4" id="KW-0472">Membrane</keyword>
<dbReference type="PANTHER" id="PTHR43004:SF19">
    <property type="entry name" value="BINDING MONOOXYGENASE, PUTATIVE (JCVI)-RELATED"/>
    <property type="match status" value="1"/>
</dbReference>
<feature type="domain" description="FAD-binding" evidence="5">
    <location>
        <begin position="6"/>
        <end position="357"/>
    </location>
</feature>
<comment type="cofactor">
    <cofactor evidence="1">
        <name>FAD</name>
        <dbReference type="ChEBI" id="CHEBI:57692"/>
    </cofactor>
</comment>